<reference evidence="1 2" key="1">
    <citation type="submission" date="2020-08" db="EMBL/GenBank/DDBJ databases">
        <authorList>
            <person name="Hejnol A."/>
        </authorList>
    </citation>
    <scope>NUCLEOTIDE SEQUENCE [LARGE SCALE GENOMIC DNA]</scope>
</reference>
<evidence type="ECO:0000313" key="1">
    <source>
        <dbReference type="EMBL" id="CAD5120810.1"/>
    </source>
</evidence>
<comment type="caution">
    <text evidence="1">The sequence shown here is derived from an EMBL/GenBank/DDBJ whole genome shotgun (WGS) entry which is preliminary data.</text>
</comment>
<sequence>MAENDDEDEDGPLTMNCDRLTPEREWEMKHSSSLQIILERIANQKIREDLEIEEIDCVLVPRPQFWTQLFLSHFQDVKEDDSKDDMLFYVRKTPSQNKINVYQTEVDVFRRSSKNLPNIEATNIDWEETVYLNLIMQHFEYTVTCAVCTRTSKNEIQILKKCTQKVYASPSKRNMDSKGTSEQLTYPNIFFTVDNFEEAFSDVIIRDSELVCVELVARDRKSNFESVLFLGSIRYEALKKVYDARTTDRWQKLFKKHKRVEFMKMRGPSGKGCAEMAVTKVKGCGPETPEQTPTTEQFPYEDFDSFSERRMSDPASQQSWSMFSKMRKSRSETDSVVKITEVEANEIRDELETEKGFWGASFGQAWGWFKERRRANSLALHCYLTFITLPWHRIVADFIITVIDICCFVVDVLETKQCSLLTFDYGTLPS</sequence>
<dbReference type="Proteomes" id="UP000549394">
    <property type="component" value="Unassembled WGS sequence"/>
</dbReference>
<dbReference type="Pfam" id="PF09741">
    <property type="entry name" value="DUF2045"/>
    <property type="match status" value="1"/>
</dbReference>
<gene>
    <name evidence="1" type="ORF">DGYR_LOCUS8842</name>
</gene>
<protein>
    <submittedName>
        <fullName evidence="1">DgyrCDS9368</fullName>
    </submittedName>
</protein>
<dbReference type="OrthoDB" id="1906921at2759"/>
<dbReference type="InterPro" id="IPR019141">
    <property type="entry name" value="DUF2045"/>
</dbReference>
<name>A0A7I8VX48_9ANNE</name>
<dbReference type="EMBL" id="CAJFCJ010000013">
    <property type="protein sequence ID" value="CAD5120810.1"/>
    <property type="molecule type" value="Genomic_DNA"/>
</dbReference>
<accession>A0A7I8VX48</accession>
<dbReference type="PANTHER" id="PTHR21477">
    <property type="entry name" value="ZGC:172139"/>
    <property type="match status" value="1"/>
</dbReference>
<proteinExistence type="predicted"/>
<keyword evidence="2" id="KW-1185">Reference proteome</keyword>
<evidence type="ECO:0000313" key="2">
    <source>
        <dbReference type="Proteomes" id="UP000549394"/>
    </source>
</evidence>
<dbReference type="PANTHER" id="PTHR21477:SF13">
    <property type="entry name" value="KIAA0930"/>
    <property type="match status" value="1"/>
</dbReference>
<dbReference type="AlphaFoldDB" id="A0A7I8VX48"/>
<organism evidence="1 2">
    <name type="scientific">Dimorphilus gyrociliatus</name>
    <dbReference type="NCBI Taxonomy" id="2664684"/>
    <lineage>
        <taxon>Eukaryota</taxon>
        <taxon>Metazoa</taxon>
        <taxon>Spiralia</taxon>
        <taxon>Lophotrochozoa</taxon>
        <taxon>Annelida</taxon>
        <taxon>Polychaeta</taxon>
        <taxon>Polychaeta incertae sedis</taxon>
        <taxon>Dinophilidae</taxon>
        <taxon>Dimorphilus</taxon>
    </lineage>
</organism>